<protein>
    <recommendedName>
        <fullName evidence="8">Major facilitator superfamily (MFS) profile domain-containing protein</fullName>
    </recommendedName>
</protein>
<feature type="transmembrane region" description="Helical" evidence="7">
    <location>
        <begin position="452"/>
        <end position="475"/>
    </location>
</feature>
<dbReference type="EMBL" id="KN825205">
    <property type="protein sequence ID" value="KIK93197.1"/>
    <property type="molecule type" value="Genomic_DNA"/>
</dbReference>
<dbReference type="HOGENOM" id="CLU_000960_27_0_1"/>
<keyword evidence="4 7" id="KW-1133">Transmembrane helix</keyword>
<organism evidence="9 10">
    <name type="scientific">Paxillus rubicundulus Ve08.2h10</name>
    <dbReference type="NCBI Taxonomy" id="930991"/>
    <lineage>
        <taxon>Eukaryota</taxon>
        <taxon>Fungi</taxon>
        <taxon>Dikarya</taxon>
        <taxon>Basidiomycota</taxon>
        <taxon>Agaricomycotina</taxon>
        <taxon>Agaricomycetes</taxon>
        <taxon>Agaricomycetidae</taxon>
        <taxon>Boletales</taxon>
        <taxon>Paxilineae</taxon>
        <taxon>Paxillaceae</taxon>
        <taxon>Paxillus</taxon>
    </lineage>
</organism>
<feature type="transmembrane region" description="Helical" evidence="7">
    <location>
        <begin position="509"/>
        <end position="528"/>
    </location>
</feature>
<evidence type="ECO:0000256" key="4">
    <source>
        <dbReference type="ARBA" id="ARBA00022989"/>
    </source>
</evidence>
<reference evidence="9 10" key="1">
    <citation type="submission" date="2014-04" db="EMBL/GenBank/DDBJ databases">
        <authorList>
            <consortium name="DOE Joint Genome Institute"/>
            <person name="Kuo A."/>
            <person name="Kohler A."/>
            <person name="Jargeat P."/>
            <person name="Nagy L.G."/>
            <person name="Floudas D."/>
            <person name="Copeland A."/>
            <person name="Barry K.W."/>
            <person name="Cichocki N."/>
            <person name="Veneault-Fourrey C."/>
            <person name="LaButti K."/>
            <person name="Lindquist E.A."/>
            <person name="Lipzen A."/>
            <person name="Lundell T."/>
            <person name="Morin E."/>
            <person name="Murat C."/>
            <person name="Sun H."/>
            <person name="Tunlid A."/>
            <person name="Henrissat B."/>
            <person name="Grigoriev I.V."/>
            <person name="Hibbett D.S."/>
            <person name="Martin F."/>
            <person name="Nordberg H.P."/>
            <person name="Cantor M.N."/>
            <person name="Hua S.X."/>
        </authorList>
    </citation>
    <scope>NUCLEOTIDE SEQUENCE [LARGE SCALE GENOMIC DNA]</scope>
    <source>
        <strain evidence="9 10">Ve08.2h10</strain>
    </source>
</reference>
<feature type="transmembrane region" description="Helical" evidence="7">
    <location>
        <begin position="364"/>
        <end position="382"/>
    </location>
</feature>
<proteinExistence type="predicted"/>
<feature type="transmembrane region" description="Helical" evidence="7">
    <location>
        <begin position="115"/>
        <end position="135"/>
    </location>
</feature>
<dbReference type="GO" id="GO:0016020">
    <property type="term" value="C:membrane"/>
    <property type="evidence" value="ECO:0007669"/>
    <property type="project" value="UniProtKB-SubCell"/>
</dbReference>
<feature type="transmembrane region" description="Helical" evidence="7">
    <location>
        <begin position="238"/>
        <end position="258"/>
    </location>
</feature>
<dbReference type="Gene3D" id="1.20.1250.20">
    <property type="entry name" value="MFS general substrate transporter like domains"/>
    <property type="match status" value="2"/>
</dbReference>
<dbReference type="PANTHER" id="PTHR42718">
    <property type="entry name" value="MAJOR FACILITATOR SUPERFAMILY MULTIDRUG TRANSPORTER MFSC"/>
    <property type="match status" value="1"/>
</dbReference>
<evidence type="ECO:0000256" key="5">
    <source>
        <dbReference type="ARBA" id="ARBA00023136"/>
    </source>
</evidence>
<keyword evidence="3 7" id="KW-0812">Transmembrane</keyword>
<feature type="transmembrane region" description="Helical" evidence="7">
    <location>
        <begin position="208"/>
        <end position="226"/>
    </location>
</feature>
<dbReference type="OrthoDB" id="5086884at2759"/>
<dbReference type="PROSITE" id="PS50850">
    <property type="entry name" value="MFS"/>
    <property type="match status" value="1"/>
</dbReference>
<dbReference type="InParanoid" id="A0A0D0D8A0"/>
<gene>
    <name evidence="9" type="ORF">PAXRUDRAFT_145608</name>
</gene>
<evidence type="ECO:0000256" key="3">
    <source>
        <dbReference type="ARBA" id="ARBA00022692"/>
    </source>
</evidence>
<evidence type="ECO:0000259" key="8">
    <source>
        <dbReference type="PROSITE" id="PS50850"/>
    </source>
</evidence>
<dbReference type="InterPro" id="IPR011701">
    <property type="entry name" value="MFS"/>
</dbReference>
<dbReference type="InterPro" id="IPR036259">
    <property type="entry name" value="MFS_trans_sf"/>
</dbReference>
<evidence type="ECO:0000313" key="10">
    <source>
        <dbReference type="Proteomes" id="UP000054538"/>
    </source>
</evidence>
<evidence type="ECO:0000256" key="2">
    <source>
        <dbReference type="ARBA" id="ARBA00022448"/>
    </source>
</evidence>
<dbReference type="Proteomes" id="UP000054538">
    <property type="component" value="Unassembled WGS sequence"/>
</dbReference>
<evidence type="ECO:0000256" key="7">
    <source>
        <dbReference type="SAM" id="Phobius"/>
    </source>
</evidence>
<dbReference type="FunCoup" id="A0A0D0D8A0">
    <property type="interactions" value="21"/>
</dbReference>
<comment type="subcellular location">
    <subcellularLocation>
        <location evidence="1">Membrane</location>
        <topology evidence="1">Multi-pass membrane protein</topology>
    </subcellularLocation>
</comment>
<dbReference type="InterPro" id="IPR020846">
    <property type="entry name" value="MFS_dom"/>
</dbReference>
<feature type="transmembrane region" description="Helical" evidence="7">
    <location>
        <begin position="387"/>
        <end position="408"/>
    </location>
</feature>
<feature type="transmembrane region" description="Helical" evidence="7">
    <location>
        <begin position="414"/>
        <end position="440"/>
    </location>
</feature>
<accession>A0A0D0D8A0</accession>
<dbReference type="PANTHER" id="PTHR42718:SF9">
    <property type="entry name" value="MAJOR FACILITATOR SUPERFAMILY MULTIDRUG TRANSPORTER MFSC"/>
    <property type="match status" value="1"/>
</dbReference>
<sequence length="584" mass="62844">MSKEIHQPGVSDALFDRELGHSPSQEIVQEKHAQHPLTPARSTARSIAIVATCTAAMVVNVSNSTSVSISLPDIGRAINIEEDQLQWLLSAYSLSSGCLLLFFGRLADLYGRKKAFMIGMLWQMIFAIGCGFSRDGFTLDILRAFQGMGAAAAIPSALGILAHSFPPSRARSLAFATFAAGAPVGGAFGTIIGGVLTQLTSDHWRATFYLSGGFSALCFLGGLTSFDADKVSSEVDRRVDWIGALLVTSGLVLIVFVLGQGQIAGWKSPYIIALLILGVILVGIFLAWEHHLEKALDTPDRPKSIWTPPPLMKLSLWARAKGRMAVILAIAFLNWSGFLCWTFWVQLYYQDYLGLSPVHTMVRFIPMFVMGCLCNFFVAMVVAKLPLVVFVVSGTLITAAACVLFALINPAATYWAFGFPSTVLVVFGADFVYSAGTIFIAKIALPHEQSVVGALFQTMTQIGTAFGLTVSTIVFNTVVEKESSKLGITVNSSGSNAPQFAELMGYRSAQWTAAGFPILAAILAIIFLRGVGIVGHRRNDVPPRDADSERTLTVQRSEQTLAVPRRGTDTSSSLPTTPVAEMSV</sequence>
<feature type="transmembrane region" description="Helical" evidence="7">
    <location>
        <begin position="270"/>
        <end position="288"/>
    </location>
</feature>
<dbReference type="GO" id="GO:0022857">
    <property type="term" value="F:transmembrane transporter activity"/>
    <property type="evidence" value="ECO:0007669"/>
    <property type="project" value="InterPro"/>
</dbReference>
<name>A0A0D0D8A0_9AGAM</name>
<feature type="transmembrane region" description="Helical" evidence="7">
    <location>
        <begin position="85"/>
        <end position="103"/>
    </location>
</feature>
<keyword evidence="2" id="KW-0813">Transport</keyword>
<feature type="transmembrane region" description="Helical" evidence="7">
    <location>
        <begin position="324"/>
        <end position="344"/>
    </location>
</feature>
<keyword evidence="10" id="KW-1185">Reference proteome</keyword>
<evidence type="ECO:0000256" key="6">
    <source>
        <dbReference type="SAM" id="MobiDB-lite"/>
    </source>
</evidence>
<dbReference type="SUPFAM" id="SSF103473">
    <property type="entry name" value="MFS general substrate transporter"/>
    <property type="match status" value="2"/>
</dbReference>
<feature type="transmembrane region" description="Helical" evidence="7">
    <location>
        <begin position="173"/>
        <end position="196"/>
    </location>
</feature>
<dbReference type="STRING" id="930991.A0A0D0D8A0"/>
<reference evidence="10" key="2">
    <citation type="submission" date="2015-01" db="EMBL/GenBank/DDBJ databases">
        <title>Evolutionary Origins and Diversification of the Mycorrhizal Mutualists.</title>
        <authorList>
            <consortium name="DOE Joint Genome Institute"/>
            <consortium name="Mycorrhizal Genomics Consortium"/>
            <person name="Kohler A."/>
            <person name="Kuo A."/>
            <person name="Nagy L.G."/>
            <person name="Floudas D."/>
            <person name="Copeland A."/>
            <person name="Barry K.W."/>
            <person name="Cichocki N."/>
            <person name="Veneault-Fourrey C."/>
            <person name="LaButti K."/>
            <person name="Lindquist E.A."/>
            <person name="Lipzen A."/>
            <person name="Lundell T."/>
            <person name="Morin E."/>
            <person name="Murat C."/>
            <person name="Riley R."/>
            <person name="Ohm R."/>
            <person name="Sun H."/>
            <person name="Tunlid A."/>
            <person name="Henrissat B."/>
            <person name="Grigoriev I.V."/>
            <person name="Hibbett D.S."/>
            <person name="Martin F."/>
        </authorList>
    </citation>
    <scope>NUCLEOTIDE SEQUENCE [LARGE SCALE GENOMIC DNA]</scope>
    <source>
        <strain evidence="10">Ve08.2h10</strain>
    </source>
</reference>
<evidence type="ECO:0000313" key="9">
    <source>
        <dbReference type="EMBL" id="KIK93197.1"/>
    </source>
</evidence>
<dbReference type="AlphaFoldDB" id="A0A0D0D8A0"/>
<feature type="domain" description="Major facilitator superfamily (MFS) profile" evidence="8">
    <location>
        <begin position="49"/>
        <end position="538"/>
    </location>
</feature>
<keyword evidence="5 7" id="KW-0472">Membrane</keyword>
<evidence type="ECO:0000256" key="1">
    <source>
        <dbReference type="ARBA" id="ARBA00004141"/>
    </source>
</evidence>
<feature type="transmembrane region" description="Helical" evidence="7">
    <location>
        <begin position="141"/>
        <end position="161"/>
    </location>
</feature>
<dbReference type="Pfam" id="PF07690">
    <property type="entry name" value="MFS_1"/>
    <property type="match status" value="2"/>
</dbReference>
<feature type="region of interest" description="Disordered" evidence="6">
    <location>
        <begin position="559"/>
        <end position="584"/>
    </location>
</feature>
<feature type="transmembrane region" description="Helical" evidence="7">
    <location>
        <begin position="47"/>
        <end position="65"/>
    </location>
</feature>